<dbReference type="PROSITE" id="PS50088">
    <property type="entry name" value="ANK_REPEAT"/>
    <property type="match status" value="1"/>
</dbReference>
<gene>
    <name evidence="10" type="ORF">FOZ61_004521</name>
</gene>
<evidence type="ECO:0000256" key="3">
    <source>
        <dbReference type="ARBA" id="ARBA00022490"/>
    </source>
</evidence>
<dbReference type="InterPro" id="IPR002110">
    <property type="entry name" value="Ankyrin_rpt"/>
</dbReference>
<evidence type="ECO:0000256" key="5">
    <source>
        <dbReference type="ARBA" id="ARBA00022737"/>
    </source>
</evidence>
<dbReference type="InterPro" id="IPR019376">
    <property type="entry name" value="Myeloid_leukemia_factor"/>
</dbReference>
<dbReference type="GO" id="GO:0005737">
    <property type="term" value="C:cytoplasm"/>
    <property type="evidence" value="ECO:0007669"/>
    <property type="project" value="UniProtKB-SubCell"/>
</dbReference>
<feature type="region of interest" description="Disordered" evidence="9">
    <location>
        <begin position="718"/>
        <end position="744"/>
    </location>
</feature>
<dbReference type="AlphaFoldDB" id="A0A7J6LKQ9"/>
<name>A0A7J6LKQ9_PEROL</name>
<feature type="compositionally biased region" description="Basic and acidic residues" evidence="9">
    <location>
        <begin position="787"/>
        <end position="800"/>
    </location>
</feature>
<evidence type="ECO:0000313" key="10">
    <source>
        <dbReference type="EMBL" id="KAF4659753.1"/>
    </source>
</evidence>
<feature type="coiled-coil region" evidence="8">
    <location>
        <begin position="106"/>
        <end position="133"/>
    </location>
</feature>
<feature type="repeat" description="ANK" evidence="7">
    <location>
        <begin position="328"/>
        <end position="351"/>
    </location>
</feature>
<comment type="subcellular location">
    <subcellularLocation>
        <location evidence="1">Cytoplasm</location>
    </subcellularLocation>
</comment>
<feature type="region of interest" description="Disordered" evidence="9">
    <location>
        <begin position="192"/>
        <end position="212"/>
    </location>
</feature>
<keyword evidence="4" id="KW-0597">Phosphoprotein</keyword>
<feature type="region of interest" description="Disordered" evidence="9">
    <location>
        <begin position="499"/>
        <end position="519"/>
    </location>
</feature>
<dbReference type="Proteomes" id="UP000570595">
    <property type="component" value="Unassembled WGS sequence"/>
</dbReference>
<evidence type="ECO:0000313" key="11">
    <source>
        <dbReference type="Proteomes" id="UP000570595"/>
    </source>
</evidence>
<proteinExistence type="inferred from homology"/>
<dbReference type="OrthoDB" id="8707547at2759"/>
<dbReference type="Pfam" id="PF12796">
    <property type="entry name" value="Ank_2"/>
    <property type="match status" value="1"/>
</dbReference>
<feature type="region of interest" description="Disordered" evidence="9">
    <location>
        <begin position="652"/>
        <end position="695"/>
    </location>
</feature>
<evidence type="ECO:0000256" key="6">
    <source>
        <dbReference type="ARBA" id="ARBA00023043"/>
    </source>
</evidence>
<dbReference type="PANTHER" id="PTHR24173">
    <property type="entry name" value="ANKYRIN REPEAT CONTAINING"/>
    <property type="match status" value="1"/>
</dbReference>
<dbReference type="Gene3D" id="1.25.40.20">
    <property type="entry name" value="Ankyrin repeat-containing domain"/>
    <property type="match status" value="1"/>
</dbReference>
<feature type="region of interest" description="Disordered" evidence="9">
    <location>
        <begin position="1"/>
        <end position="58"/>
    </location>
</feature>
<dbReference type="PANTHER" id="PTHR24173:SF74">
    <property type="entry name" value="ANKYRIN REPEAT DOMAIN-CONTAINING PROTEIN 16"/>
    <property type="match status" value="1"/>
</dbReference>
<protein>
    <submittedName>
        <fullName evidence="10">Uncharacterized protein</fullName>
    </submittedName>
</protein>
<keyword evidence="6 7" id="KW-0040">ANK repeat</keyword>
<feature type="compositionally biased region" description="Low complexity" evidence="9">
    <location>
        <begin position="654"/>
        <end position="670"/>
    </location>
</feature>
<evidence type="ECO:0000256" key="7">
    <source>
        <dbReference type="PROSITE-ProRule" id="PRU00023"/>
    </source>
</evidence>
<feature type="compositionally biased region" description="Polar residues" evidence="9">
    <location>
        <begin position="671"/>
        <end position="689"/>
    </location>
</feature>
<comment type="caution">
    <text evidence="10">The sequence shown here is derived from an EMBL/GenBank/DDBJ whole genome shotgun (WGS) entry which is preliminary data.</text>
</comment>
<keyword evidence="5" id="KW-0677">Repeat</keyword>
<evidence type="ECO:0000256" key="1">
    <source>
        <dbReference type="ARBA" id="ARBA00004496"/>
    </source>
</evidence>
<comment type="similarity">
    <text evidence="2">Belongs to the MLF family.</text>
</comment>
<dbReference type="SUPFAM" id="SSF48403">
    <property type="entry name" value="Ankyrin repeat"/>
    <property type="match status" value="1"/>
</dbReference>
<accession>A0A7J6LKQ9</accession>
<keyword evidence="8" id="KW-0175">Coiled coil</keyword>
<evidence type="ECO:0000256" key="2">
    <source>
        <dbReference type="ARBA" id="ARBA00008332"/>
    </source>
</evidence>
<dbReference type="EMBL" id="JABAHT010000257">
    <property type="protein sequence ID" value="KAF4659753.1"/>
    <property type="molecule type" value="Genomic_DNA"/>
</dbReference>
<keyword evidence="3" id="KW-0963">Cytoplasm</keyword>
<evidence type="ECO:0000256" key="9">
    <source>
        <dbReference type="SAM" id="MobiDB-lite"/>
    </source>
</evidence>
<feature type="compositionally biased region" description="Low complexity" evidence="9">
    <location>
        <begin position="19"/>
        <end position="30"/>
    </location>
</feature>
<feature type="compositionally biased region" description="Basic and acidic residues" evidence="9">
    <location>
        <begin position="1"/>
        <end position="10"/>
    </location>
</feature>
<feature type="compositionally biased region" description="Polar residues" evidence="9">
    <location>
        <begin position="48"/>
        <end position="58"/>
    </location>
</feature>
<feature type="region of interest" description="Disordered" evidence="9">
    <location>
        <begin position="784"/>
        <end position="806"/>
    </location>
</feature>
<organism evidence="10 11">
    <name type="scientific">Perkinsus olseni</name>
    <name type="common">Perkinsus atlanticus</name>
    <dbReference type="NCBI Taxonomy" id="32597"/>
    <lineage>
        <taxon>Eukaryota</taxon>
        <taxon>Sar</taxon>
        <taxon>Alveolata</taxon>
        <taxon>Perkinsozoa</taxon>
        <taxon>Perkinsea</taxon>
        <taxon>Perkinsida</taxon>
        <taxon>Perkinsidae</taxon>
        <taxon>Perkinsus</taxon>
    </lineage>
</organism>
<feature type="compositionally biased region" description="Polar residues" evidence="9">
    <location>
        <begin position="731"/>
        <end position="740"/>
    </location>
</feature>
<sequence length="806" mass="89531">MSSFDIEHHRIGTPPGSPSPASSGDDGWSDYCPSLSELGSDSAVPGSPEQSSATLSNSDTAARLLAEKCGRLMVSDRGRADSDCMDFWLERCDKAEEDALLDDVLLETLKVEKETVRNSIKQASEEALKVEDRSVSMATTSCSTVTPSYEVKVANHDEPRSPPFMSPRDGRTPRQLLEASRFMCDSSMVPQERRLGDSHGSGSGLPPTPELGVSLGQESGTAMFTEELPPDWSLVARDGCMRFVERRSGRTLPWATPPPSLLEAFGGWRQVAARDDKVWWYNSRLDGYLEKDPSSVQSVYQAALDGNYFFVEAYRQVGGSLDMPDTVSGRTPLHYACAGGCAYTVQLLLRHIDSAFPVDTFGQTPLHFACRYGYPVVTALLLGACRRDEVLLVDHAGCTALHEASTLGQADCVVEILARLESPVLAELLRVRDQRGYTCFEAAAIAGHEDVLELLTMRMEATGAPVPPDIGSGEKSSEVMRPMRHHYSEQELAQIEEDDEYDEWDEETGQPLDPDEPRGLTDAVRPLFTAVQRKLFPTRAHLGSENKFVFDRRRGQWVLPDPPRAQYRFPGSGGTSTEIMFDRVSRRFDERRAERQLARAEQAEDDLFGFGAFDRMFRAQEEAMDSMMQGMERDMTRMTRNDGDSFFGGMLSAGQPQQGQYSSQVYVSSSTRGSDGKTVTEQYRSSTVGDTDRQLREQQEMYTNSGTGMDKMALERTMGEQGRRVVRSRNRNTGDQNTQDMFRGGLTEDTAAEFDQRWTQDAVPHLPRHGSSGMQALGGARYSTIGDARDGQSRGRRYEQRQLTGI</sequence>
<evidence type="ECO:0000256" key="8">
    <source>
        <dbReference type="SAM" id="Coils"/>
    </source>
</evidence>
<reference evidence="10 11" key="1">
    <citation type="submission" date="2020-04" db="EMBL/GenBank/DDBJ databases">
        <title>Perkinsus olseni comparative genomics.</title>
        <authorList>
            <person name="Bogema D.R."/>
        </authorList>
    </citation>
    <scope>NUCLEOTIDE SEQUENCE [LARGE SCALE GENOMIC DNA]</scope>
    <source>
        <strain evidence="10">ATCC PRA-179</strain>
    </source>
</reference>
<dbReference type="SMART" id="SM00248">
    <property type="entry name" value="ANK"/>
    <property type="match status" value="4"/>
</dbReference>
<feature type="compositionally biased region" description="Acidic residues" evidence="9">
    <location>
        <begin position="499"/>
        <end position="508"/>
    </location>
</feature>
<dbReference type="InterPro" id="IPR036770">
    <property type="entry name" value="Ankyrin_rpt-contain_sf"/>
</dbReference>
<dbReference type="PROSITE" id="PS50297">
    <property type="entry name" value="ANK_REP_REGION"/>
    <property type="match status" value="1"/>
</dbReference>
<evidence type="ECO:0000256" key="4">
    <source>
        <dbReference type="ARBA" id="ARBA00022553"/>
    </source>
</evidence>
<dbReference type="Pfam" id="PF10248">
    <property type="entry name" value="Mlf1IP"/>
    <property type="match status" value="1"/>
</dbReference>